<dbReference type="InterPro" id="IPR040256">
    <property type="entry name" value="At4g02000-like"/>
</dbReference>
<accession>A0A9J5YZR6</accession>
<sequence>MAASAGGQPLKEVGRLVTSGPSYANSLRQKKSNIKRLPLKPISYLHGEPQVIWEVEEVNQMIVNENLEYAVIGSFRLLSNKHVLIRATLLEDYVHLLSKPAFYITQNNWSFPMRTLKWDPMFNPEEETTITIAWISFPSLPPNFFWRRGCFFTCNGGRVKVEVDLLNDFPKRIKIEMRMNNEEIMEKWIKIKYDYVPKYCQTCMIQGHNEEQCFVVHPELYPKEKVGQAKGRRTERSAKNPIARKTDVMEP</sequence>
<dbReference type="Pfam" id="PF14111">
    <property type="entry name" value="DUF4283"/>
    <property type="match status" value="1"/>
</dbReference>
<name>A0A9J5YZR6_SOLCO</name>
<proteinExistence type="predicted"/>
<organism evidence="3 4">
    <name type="scientific">Solanum commersonii</name>
    <name type="common">Commerson's wild potato</name>
    <name type="synonym">Commerson's nightshade</name>
    <dbReference type="NCBI Taxonomy" id="4109"/>
    <lineage>
        <taxon>Eukaryota</taxon>
        <taxon>Viridiplantae</taxon>
        <taxon>Streptophyta</taxon>
        <taxon>Embryophyta</taxon>
        <taxon>Tracheophyta</taxon>
        <taxon>Spermatophyta</taxon>
        <taxon>Magnoliopsida</taxon>
        <taxon>eudicotyledons</taxon>
        <taxon>Gunneridae</taxon>
        <taxon>Pentapetalae</taxon>
        <taxon>asterids</taxon>
        <taxon>lamiids</taxon>
        <taxon>Solanales</taxon>
        <taxon>Solanaceae</taxon>
        <taxon>Solanoideae</taxon>
        <taxon>Solaneae</taxon>
        <taxon>Solanum</taxon>
    </lineage>
</organism>
<evidence type="ECO:0000313" key="3">
    <source>
        <dbReference type="EMBL" id="KAG5605256.1"/>
    </source>
</evidence>
<evidence type="ECO:0000256" key="1">
    <source>
        <dbReference type="SAM" id="MobiDB-lite"/>
    </source>
</evidence>
<dbReference type="Proteomes" id="UP000824120">
    <property type="component" value="Chromosome 5"/>
</dbReference>
<protein>
    <recommendedName>
        <fullName evidence="2">DUF4283 domain-containing protein</fullName>
    </recommendedName>
</protein>
<feature type="domain" description="DUF4283" evidence="2">
    <location>
        <begin position="77"/>
        <end position="126"/>
    </location>
</feature>
<gene>
    <name evidence="3" type="ORF">H5410_026748</name>
</gene>
<keyword evidence="4" id="KW-1185">Reference proteome</keyword>
<evidence type="ECO:0000313" key="4">
    <source>
        <dbReference type="Proteomes" id="UP000824120"/>
    </source>
</evidence>
<evidence type="ECO:0000259" key="2">
    <source>
        <dbReference type="Pfam" id="PF14111"/>
    </source>
</evidence>
<dbReference type="PANTHER" id="PTHR31286:SF179">
    <property type="entry name" value="RNASE H TYPE-1 DOMAIN-CONTAINING PROTEIN"/>
    <property type="match status" value="1"/>
</dbReference>
<dbReference type="PANTHER" id="PTHR31286">
    <property type="entry name" value="GLYCINE-RICH CELL WALL STRUCTURAL PROTEIN 1.8-LIKE"/>
    <property type="match status" value="1"/>
</dbReference>
<dbReference type="InterPro" id="IPR025558">
    <property type="entry name" value="DUF4283"/>
</dbReference>
<feature type="region of interest" description="Disordered" evidence="1">
    <location>
        <begin position="226"/>
        <end position="251"/>
    </location>
</feature>
<dbReference type="EMBL" id="JACXVP010000005">
    <property type="protein sequence ID" value="KAG5605256.1"/>
    <property type="molecule type" value="Genomic_DNA"/>
</dbReference>
<dbReference type="AlphaFoldDB" id="A0A9J5YZR6"/>
<comment type="caution">
    <text evidence="3">The sequence shown here is derived from an EMBL/GenBank/DDBJ whole genome shotgun (WGS) entry which is preliminary data.</text>
</comment>
<reference evidence="3 4" key="1">
    <citation type="submission" date="2020-09" db="EMBL/GenBank/DDBJ databases">
        <title>De no assembly of potato wild relative species, Solanum commersonii.</title>
        <authorList>
            <person name="Cho K."/>
        </authorList>
    </citation>
    <scope>NUCLEOTIDE SEQUENCE [LARGE SCALE GENOMIC DNA]</scope>
    <source>
        <strain evidence="3">LZ3.2</strain>
        <tissue evidence="3">Leaf</tissue>
    </source>
</reference>